<organism evidence="1 2">
    <name type="scientific">Dreissena polymorpha</name>
    <name type="common">Zebra mussel</name>
    <name type="synonym">Mytilus polymorpha</name>
    <dbReference type="NCBI Taxonomy" id="45954"/>
    <lineage>
        <taxon>Eukaryota</taxon>
        <taxon>Metazoa</taxon>
        <taxon>Spiralia</taxon>
        <taxon>Lophotrochozoa</taxon>
        <taxon>Mollusca</taxon>
        <taxon>Bivalvia</taxon>
        <taxon>Autobranchia</taxon>
        <taxon>Heteroconchia</taxon>
        <taxon>Euheterodonta</taxon>
        <taxon>Imparidentia</taxon>
        <taxon>Neoheterodontei</taxon>
        <taxon>Myida</taxon>
        <taxon>Dreissenoidea</taxon>
        <taxon>Dreissenidae</taxon>
        <taxon>Dreissena</taxon>
    </lineage>
</organism>
<proteinExistence type="predicted"/>
<dbReference type="AlphaFoldDB" id="A0A9D4DQ73"/>
<name>A0A9D4DQ73_DREPO</name>
<gene>
    <name evidence="1" type="ORF">DPMN_188062</name>
</gene>
<keyword evidence="2" id="KW-1185">Reference proteome</keyword>
<comment type="caution">
    <text evidence="1">The sequence shown here is derived from an EMBL/GenBank/DDBJ whole genome shotgun (WGS) entry which is preliminary data.</text>
</comment>
<dbReference type="EMBL" id="JAIWYP010000010">
    <property type="protein sequence ID" value="KAH3753426.1"/>
    <property type="molecule type" value="Genomic_DNA"/>
</dbReference>
<protein>
    <submittedName>
        <fullName evidence="1">Uncharacterized protein</fullName>
    </submittedName>
</protein>
<evidence type="ECO:0000313" key="2">
    <source>
        <dbReference type="Proteomes" id="UP000828390"/>
    </source>
</evidence>
<reference evidence="1" key="1">
    <citation type="journal article" date="2019" name="bioRxiv">
        <title>The Genome of the Zebra Mussel, Dreissena polymorpha: A Resource for Invasive Species Research.</title>
        <authorList>
            <person name="McCartney M.A."/>
            <person name="Auch B."/>
            <person name="Kono T."/>
            <person name="Mallez S."/>
            <person name="Zhang Y."/>
            <person name="Obille A."/>
            <person name="Becker A."/>
            <person name="Abrahante J.E."/>
            <person name="Garbe J."/>
            <person name="Badalamenti J.P."/>
            <person name="Herman A."/>
            <person name="Mangelson H."/>
            <person name="Liachko I."/>
            <person name="Sullivan S."/>
            <person name="Sone E.D."/>
            <person name="Koren S."/>
            <person name="Silverstein K.A.T."/>
            <person name="Beckman K.B."/>
            <person name="Gohl D.M."/>
        </authorList>
    </citation>
    <scope>NUCLEOTIDE SEQUENCE</scope>
    <source>
        <strain evidence="1">Duluth1</strain>
        <tissue evidence="1">Whole animal</tissue>
    </source>
</reference>
<sequence length="54" mass="5474">MVYGEPLAAAPVAVAVKSVTPEAVFSGIAAVTDPLIMAPFVPVTEPAVIVQPEI</sequence>
<evidence type="ECO:0000313" key="1">
    <source>
        <dbReference type="EMBL" id="KAH3753426.1"/>
    </source>
</evidence>
<accession>A0A9D4DQ73</accession>
<dbReference type="Proteomes" id="UP000828390">
    <property type="component" value="Unassembled WGS sequence"/>
</dbReference>
<reference evidence="1" key="2">
    <citation type="submission" date="2020-11" db="EMBL/GenBank/DDBJ databases">
        <authorList>
            <person name="McCartney M.A."/>
            <person name="Auch B."/>
            <person name="Kono T."/>
            <person name="Mallez S."/>
            <person name="Becker A."/>
            <person name="Gohl D.M."/>
            <person name="Silverstein K.A.T."/>
            <person name="Koren S."/>
            <person name="Bechman K.B."/>
            <person name="Herman A."/>
            <person name="Abrahante J.E."/>
            <person name="Garbe J."/>
        </authorList>
    </citation>
    <scope>NUCLEOTIDE SEQUENCE</scope>
    <source>
        <strain evidence="1">Duluth1</strain>
        <tissue evidence="1">Whole animal</tissue>
    </source>
</reference>